<evidence type="ECO:0000256" key="5">
    <source>
        <dbReference type="ARBA" id="ARBA00010185"/>
    </source>
</evidence>
<evidence type="ECO:0000256" key="2">
    <source>
        <dbReference type="ARBA" id="ARBA00004651"/>
    </source>
</evidence>
<evidence type="ECO:0000256" key="18">
    <source>
        <dbReference type="RuleBase" id="RU003938"/>
    </source>
</evidence>
<evidence type="ECO:0000256" key="4">
    <source>
        <dbReference type="ARBA" id="ARBA00005189"/>
    </source>
</evidence>
<keyword evidence="8" id="KW-1003">Cell membrane</keyword>
<evidence type="ECO:0000256" key="3">
    <source>
        <dbReference type="ARBA" id="ARBA00005119"/>
    </source>
</evidence>
<organism evidence="21 22">
    <name type="scientific">Leifsonia stereocauli</name>
    <dbReference type="NCBI Taxonomy" id="3134136"/>
    <lineage>
        <taxon>Bacteria</taxon>
        <taxon>Bacillati</taxon>
        <taxon>Actinomycetota</taxon>
        <taxon>Actinomycetes</taxon>
        <taxon>Micrococcales</taxon>
        <taxon>Microbacteriaceae</taxon>
        <taxon>Leifsonia</taxon>
    </lineage>
</organism>
<evidence type="ECO:0000256" key="9">
    <source>
        <dbReference type="ARBA" id="ARBA00022516"/>
    </source>
</evidence>
<evidence type="ECO:0000256" key="11">
    <source>
        <dbReference type="ARBA" id="ARBA00022692"/>
    </source>
</evidence>
<evidence type="ECO:0000256" key="8">
    <source>
        <dbReference type="ARBA" id="ARBA00022475"/>
    </source>
</evidence>
<keyword evidence="13 20" id="KW-1133">Transmembrane helix</keyword>
<dbReference type="PANTHER" id="PTHR46382">
    <property type="entry name" value="PHOSPHATIDATE CYTIDYLYLTRANSFERASE"/>
    <property type="match status" value="1"/>
</dbReference>
<comment type="pathway">
    <text evidence="4">Lipid metabolism.</text>
</comment>
<feature type="compositionally biased region" description="Basic and acidic residues" evidence="19">
    <location>
        <begin position="20"/>
        <end position="29"/>
    </location>
</feature>
<proteinExistence type="inferred from homology"/>
<feature type="transmembrane region" description="Helical" evidence="20">
    <location>
        <begin position="73"/>
        <end position="91"/>
    </location>
</feature>
<protein>
    <recommendedName>
        <fullName evidence="7 18">Phosphatidate cytidylyltransferase</fullName>
        <ecNumber evidence="6 18">2.7.7.41</ecNumber>
    </recommendedName>
</protein>
<keyword evidence="11 18" id="KW-0812">Transmembrane</keyword>
<feature type="transmembrane region" description="Helical" evidence="20">
    <location>
        <begin position="126"/>
        <end position="143"/>
    </location>
</feature>
<reference evidence="21 22" key="1">
    <citation type="submission" date="2024-03" db="EMBL/GenBank/DDBJ databases">
        <title>YIM 134122 draft genome.</title>
        <authorList>
            <person name="Zuo S."/>
            <person name="Xiong L."/>
        </authorList>
    </citation>
    <scope>NUCLEOTIDE SEQUENCE [LARGE SCALE GENOMIC DNA]</scope>
    <source>
        <strain evidence="21 22">YIM 134122</strain>
    </source>
</reference>
<comment type="caution">
    <text evidence="21">The sequence shown here is derived from an EMBL/GenBank/DDBJ whole genome shotgun (WGS) entry which is preliminary data.</text>
</comment>
<dbReference type="PANTHER" id="PTHR46382:SF1">
    <property type="entry name" value="PHOSPHATIDATE CYTIDYLYLTRANSFERASE"/>
    <property type="match status" value="1"/>
</dbReference>
<dbReference type="Proteomes" id="UP001425155">
    <property type="component" value="Unassembled WGS sequence"/>
</dbReference>
<dbReference type="RefSeq" id="WP_342111913.1">
    <property type="nucleotide sequence ID" value="NZ_JBCAUN010000001.1"/>
</dbReference>
<evidence type="ECO:0000256" key="16">
    <source>
        <dbReference type="ARBA" id="ARBA00023209"/>
    </source>
</evidence>
<evidence type="ECO:0000256" key="17">
    <source>
        <dbReference type="ARBA" id="ARBA00023264"/>
    </source>
</evidence>
<keyword evidence="15 20" id="KW-0472">Membrane</keyword>
<evidence type="ECO:0000313" key="22">
    <source>
        <dbReference type="Proteomes" id="UP001425155"/>
    </source>
</evidence>
<keyword evidence="16" id="KW-0594">Phospholipid biosynthesis</keyword>
<evidence type="ECO:0000256" key="15">
    <source>
        <dbReference type="ARBA" id="ARBA00023136"/>
    </source>
</evidence>
<dbReference type="Pfam" id="PF01148">
    <property type="entry name" value="CTP_transf_1"/>
    <property type="match status" value="1"/>
</dbReference>
<dbReference type="GO" id="GO:0004605">
    <property type="term" value="F:phosphatidate cytidylyltransferase activity"/>
    <property type="evidence" value="ECO:0007669"/>
    <property type="project" value="UniProtKB-EC"/>
</dbReference>
<comment type="subcellular location">
    <subcellularLocation>
        <location evidence="2">Cell membrane</location>
        <topology evidence="2">Multi-pass membrane protein</topology>
    </subcellularLocation>
</comment>
<feature type="transmembrane region" description="Helical" evidence="20">
    <location>
        <begin position="97"/>
        <end position="114"/>
    </location>
</feature>
<sequence>MSAPDEPVPEPRDPRRKRDGKRDDVRAQVKATRADIERQLESTRADIERQFEATRGKIEATSEKIQARTGRNLILAILIGLALGFAMLFSLIVVKELFLLFGAFIVFFTVYELSQGLRRSGRMVPIIPVIFATVAMIPLTWFWSGAGQWLGLVGGIALVTLWRLIETLLPGRRVDGSSLLRDVGSAIFVLIYVALFMSFTVLLLAREGGEYWILAFLILVIAVDTGAYASGLSFGRHPMAPRISPKKTWEGFAGAVAASLVGGVLLATLMLQMPWWFGLVFGVAIVLSATIGDLAESLLKRDLGIKDMSSWLPGHGGFLDRLDSILPSAVITYALFLIFA</sequence>
<evidence type="ECO:0000256" key="13">
    <source>
        <dbReference type="ARBA" id="ARBA00022989"/>
    </source>
</evidence>
<comment type="pathway">
    <text evidence="3 18">Phospholipid metabolism; CDP-diacylglycerol biosynthesis; CDP-diacylglycerol from sn-glycerol 3-phosphate: step 3/3.</text>
</comment>
<evidence type="ECO:0000256" key="10">
    <source>
        <dbReference type="ARBA" id="ARBA00022679"/>
    </source>
</evidence>
<keyword evidence="17" id="KW-1208">Phospholipid metabolism</keyword>
<evidence type="ECO:0000256" key="7">
    <source>
        <dbReference type="ARBA" id="ARBA00019373"/>
    </source>
</evidence>
<feature type="transmembrane region" description="Helical" evidence="20">
    <location>
        <begin position="275"/>
        <end position="299"/>
    </location>
</feature>
<evidence type="ECO:0000256" key="20">
    <source>
        <dbReference type="SAM" id="Phobius"/>
    </source>
</evidence>
<feature type="transmembrane region" description="Helical" evidence="20">
    <location>
        <begin position="251"/>
        <end position="269"/>
    </location>
</feature>
<dbReference type="PROSITE" id="PS01315">
    <property type="entry name" value="CDS"/>
    <property type="match status" value="1"/>
</dbReference>
<dbReference type="EC" id="2.7.7.41" evidence="6 18"/>
<keyword evidence="12 18" id="KW-0548">Nucleotidyltransferase</keyword>
<keyword evidence="10 18" id="KW-0808">Transferase</keyword>
<evidence type="ECO:0000313" key="21">
    <source>
        <dbReference type="EMBL" id="MEN1945624.1"/>
    </source>
</evidence>
<name>A0ABU9W0V1_9MICO</name>
<dbReference type="EMBL" id="JBCLVG010000001">
    <property type="protein sequence ID" value="MEN1945624.1"/>
    <property type="molecule type" value="Genomic_DNA"/>
</dbReference>
<comment type="catalytic activity">
    <reaction evidence="1 18">
        <text>a 1,2-diacyl-sn-glycero-3-phosphate + CTP + H(+) = a CDP-1,2-diacyl-sn-glycerol + diphosphate</text>
        <dbReference type="Rhea" id="RHEA:16229"/>
        <dbReference type="ChEBI" id="CHEBI:15378"/>
        <dbReference type="ChEBI" id="CHEBI:33019"/>
        <dbReference type="ChEBI" id="CHEBI:37563"/>
        <dbReference type="ChEBI" id="CHEBI:58332"/>
        <dbReference type="ChEBI" id="CHEBI:58608"/>
        <dbReference type="EC" id="2.7.7.41"/>
    </reaction>
</comment>
<keyword evidence="9" id="KW-0444">Lipid biosynthesis</keyword>
<evidence type="ECO:0000256" key="1">
    <source>
        <dbReference type="ARBA" id="ARBA00001698"/>
    </source>
</evidence>
<evidence type="ECO:0000256" key="6">
    <source>
        <dbReference type="ARBA" id="ARBA00012487"/>
    </source>
</evidence>
<feature type="transmembrane region" description="Helical" evidence="20">
    <location>
        <begin position="186"/>
        <end position="205"/>
    </location>
</feature>
<evidence type="ECO:0000256" key="12">
    <source>
        <dbReference type="ARBA" id="ARBA00022695"/>
    </source>
</evidence>
<feature type="transmembrane region" description="Helical" evidence="20">
    <location>
        <begin position="211"/>
        <end position="230"/>
    </location>
</feature>
<dbReference type="InterPro" id="IPR000374">
    <property type="entry name" value="PC_trans"/>
</dbReference>
<keyword evidence="22" id="KW-1185">Reference proteome</keyword>
<evidence type="ECO:0000256" key="19">
    <source>
        <dbReference type="SAM" id="MobiDB-lite"/>
    </source>
</evidence>
<gene>
    <name evidence="21" type="ORF">WJX64_03610</name>
</gene>
<feature type="region of interest" description="Disordered" evidence="19">
    <location>
        <begin position="1"/>
        <end position="29"/>
    </location>
</feature>
<comment type="similarity">
    <text evidence="5 18">Belongs to the CDS family.</text>
</comment>
<evidence type="ECO:0000256" key="14">
    <source>
        <dbReference type="ARBA" id="ARBA00023098"/>
    </source>
</evidence>
<accession>A0ABU9W0V1</accession>
<keyword evidence="14" id="KW-0443">Lipid metabolism</keyword>